<dbReference type="Pfam" id="PF04932">
    <property type="entry name" value="Wzy_C"/>
    <property type="match status" value="1"/>
</dbReference>
<feature type="transmembrane region" description="Helical" evidence="5">
    <location>
        <begin position="291"/>
        <end position="312"/>
    </location>
</feature>
<feature type="transmembrane region" description="Helical" evidence="5">
    <location>
        <begin position="138"/>
        <end position="158"/>
    </location>
</feature>
<evidence type="ECO:0000256" key="2">
    <source>
        <dbReference type="ARBA" id="ARBA00022692"/>
    </source>
</evidence>
<feature type="transmembrane region" description="Helical" evidence="5">
    <location>
        <begin position="408"/>
        <end position="433"/>
    </location>
</feature>
<keyword evidence="4 5" id="KW-0472">Membrane</keyword>
<dbReference type="AlphaFoldDB" id="A0A385TEW7"/>
<dbReference type="InterPro" id="IPR011990">
    <property type="entry name" value="TPR-like_helical_dom_sf"/>
</dbReference>
<evidence type="ECO:0000256" key="3">
    <source>
        <dbReference type="ARBA" id="ARBA00022989"/>
    </source>
</evidence>
<dbReference type="RefSeq" id="WP_119846399.1">
    <property type="nucleotide sequence ID" value="NZ_CP032412.1"/>
</dbReference>
<dbReference type="PANTHER" id="PTHR37422">
    <property type="entry name" value="TEICHURONIC ACID BIOSYNTHESIS PROTEIN TUAE"/>
    <property type="match status" value="1"/>
</dbReference>
<evidence type="ECO:0000256" key="4">
    <source>
        <dbReference type="ARBA" id="ARBA00023136"/>
    </source>
</evidence>
<accession>A0A385TEW7</accession>
<keyword evidence="3 5" id="KW-1133">Transmembrane helix</keyword>
<organism evidence="7 8">
    <name type="scientific">Paenibacillus lautus</name>
    <name type="common">Bacillus lautus</name>
    <dbReference type="NCBI Taxonomy" id="1401"/>
    <lineage>
        <taxon>Bacteria</taxon>
        <taxon>Bacillati</taxon>
        <taxon>Bacillota</taxon>
        <taxon>Bacilli</taxon>
        <taxon>Bacillales</taxon>
        <taxon>Paenibacillaceae</taxon>
        <taxon>Paenibacillus</taxon>
    </lineage>
</organism>
<feature type="transmembrane region" description="Helical" evidence="5">
    <location>
        <begin position="77"/>
        <end position="97"/>
    </location>
</feature>
<dbReference type="GO" id="GO:0016020">
    <property type="term" value="C:membrane"/>
    <property type="evidence" value="ECO:0007669"/>
    <property type="project" value="UniProtKB-SubCell"/>
</dbReference>
<feature type="transmembrane region" description="Helical" evidence="5">
    <location>
        <begin position="109"/>
        <end position="126"/>
    </location>
</feature>
<reference evidence="7 8" key="1">
    <citation type="submission" date="2018-09" db="EMBL/GenBank/DDBJ databases">
        <title>Genome Sequence of Paenibacillus lautus Strain E7593-69, Azo Dye-Degrading Bacteria, Isolated from Commercial Tattoo Inks.</title>
        <authorList>
            <person name="Nho S.W."/>
            <person name="Kim S.-J."/>
            <person name="Kweon O."/>
            <person name="Cerniglia C.E."/>
        </authorList>
    </citation>
    <scope>NUCLEOTIDE SEQUENCE [LARGE SCALE GENOMIC DNA]</scope>
    <source>
        <strain evidence="7 8">E7593-69</strain>
    </source>
</reference>
<evidence type="ECO:0000256" key="1">
    <source>
        <dbReference type="ARBA" id="ARBA00004141"/>
    </source>
</evidence>
<evidence type="ECO:0000313" key="8">
    <source>
        <dbReference type="Proteomes" id="UP000266552"/>
    </source>
</evidence>
<dbReference type="GO" id="GO:0016874">
    <property type="term" value="F:ligase activity"/>
    <property type="evidence" value="ECO:0007669"/>
    <property type="project" value="UniProtKB-KW"/>
</dbReference>
<name>A0A385TEW7_PAELA</name>
<feature type="transmembrane region" description="Helical" evidence="5">
    <location>
        <begin position="324"/>
        <end position="344"/>
    </location>
</feature>
<keyword evidence="8" id="KW-1185">Reference proteome</keyword>
<feature type="transmembrane region" description="Helical" evidence="5">
    <location>
        <begin position="188"/>
        <end position="208"/>
    </location>
</feature>
<evidence type="ECO:0000313" key="7">
    <source>
        <dbReference type="EMBL" id="AYB42189.1"/>
    </source>
</evidence>
<dbReference type="InterPro" id="IPR051533">
    <property type="entry name" value="WaaL-like"/>
</dbReference>
<dbReference type="PANTHER" id="PTHR37422:SF13">
    <property type="entry name" value="LIPOPOLYSACCHARIDE BIOSYNTHESIS PROTEIN PA4999-RELATED"/>
    <property type="match status" value="1"/>
</dbReference>
<keyword evidence="2 5" id="KW-0812">Transmembrane</keyword>
<protein>
    <submittedName>
        <fullName evidence="7">O-antigen ligase domain-containing protein</fullName>
    </submittedName>
</protein>
<sequence>MASNTLHRVCGMMLIGLLLAASVRSGMFFDEDVYWIGAGFGVLLLLMTGADWHGAVQGRKNHGMEMLPESVPSDRELRVVLGCICGILLIYVIHGVGGPLSLEGTMKEIILWGSYGSFAIVAWRTCRTGPGLRIMHAGWHLLGAVLCGSALLAVYGLMELPYGIYHTADADISATGARLGGLLQYPNTFGAVMAAFLLERLFALPSVLRNRTGTLRAAAALLPLAPYTAALLLTESRGAWLAAALACAAGFAMERRALAPLLVAAAAPVASAALLYRQLADARLAPAVLPGLLWLAGLWAGGVLAGLLLCRWRHSGGPGRRNAAPWALGAAALLAAAAVAAILLQVQDRTLGGAATLSARRLMYSDAWQLARSSPWLGRGGETWRQSYLAIQSQPYVGAEVHNGYMDILLNTGVIGLLLVLILVIFMVTRLIVASSRFMPPVLVLIGHASVDFDWGFGLVWLLLLWLTVMGLAGRAPDEAPQHGSMATRLTRMFIRWKQLQAGHEGERAHSLLRRLRGMAILPLAVWTFLAAALGISELHERWAASESPGRQIPLLRSSLKWNPANADAAIKLSAWLPPSEQIPLLKRSLVHAPNHPGLSWKLAEGYSLRGESEEAAAWFKRGIELDRFNSVKQTRAVLKLASLAEWHRRAGDSARAVDSARAGWDTLKRYRFLAAALHELDPFRNDRGFHLSMLAARQANRFDNTMKWGEREHAARQP</sequence>
<dbReference type="KEGG" id="plw:D5F53_02285"/>
<feature type="transmembrane region" description="Helical" evidence="5">
    <location>
        <begin position="453"/>
        <end position="473"/>
    </location>
</feature>
<feature type="transmembrane region" description="Helical" evidence="5">
    <location>
        <begin position="261"/>
        <end position="279"/>
    </location>
</feature>
<keyword evidence="7" id="KW-0436">Ligase</keyword>
<dbReference type="Proteomes" id="UP000266552">
    <property type="component" value="Chromosome"/>
</dbReference>
<feature type="domain" description="O-antigen ligase-related" evidence="6">
    <location>
        <begin position="228"/>
        <end position="421"/>
    </location>
</feature>
<gene>
    <name evidence="7" type="ORF">D5F53_02285</name>
</gene>
<proteinExistence type="predicted"/>
<evidence type="ECO:0000256" key="5">
    <source>
        <dbReference type="SAM" id="Phobius"/>
    </source>
</evidence>
<comment type="subcellular location">
    <subcellularLocation>
        <location evidence="1">Membrane</location>
        <topology evidence="1">Multi-pass membrane protein</topology>
    </subcellularLocation>
</comment>
<dbReference type="EMBL" id="CP032412">
    <property type="protein sequence ID" value="AYB42189.1"/>
    <property type="molecule type" value="Genomic_DNA"/>
</dbReference>
<evidence type="ECO:0000259" key="6">
    <source>
        <dbReference type="Pfam" id="PF04932"/>
    </source>
</evidence>
<dbReference type="Gene3D" id="1.25.40.10">
    <property type="entry name" value="Tetratricopeptide repeat domain"/>
    <property type="match status" value="1"/>
</dbReference>
<feature type="transmembrane region" description="Helical" evidence="5">
    <location>
        <begin position="35"/>
        <end position="56"/>
    </location>
</feature>
<dbReference type="InterPro" id="IPR007016">
    <property type="entry name" value="O-antigen_ligase-rel_domated"/>
</dbReference>